<dbReference type="InterPro" id="IPR002081">
    <property type="entry name" value="Cryptochrome/DNA_photolyase_1"/>
</dbReference>
<evidence type="ECO:0000256" key="6">
    <source>
        <dbReference type="RuleBase" id="RU004182"/>
    </source>
</evidence>
<dbReference type="InterPro" id="IPR006050">
    <property type="entry name" value="DNA_photolyase_N"/>
</dbReference>
<keyword evidence="2 4" id="KW-0274">FAD</keyword>
<proteinExistence type="inferred from homology"/>
<name>A0A1R4EWV0_9MICC</name>
<feature type="binding site" evidence="4">
    <location>
        <begin position="238"/>
        <end position="242"/>
    </location>
    <ligand>
        <name>FAD</name>
        <dbReference type="ChEBI" id="CHEBI:57692"/>
    </ligand>
</feature>
<dbReference type="GO" id="GO:0009416">
    <property type="term" value="P:response to light stimulus"/>
    <property type="evidence" value="ECO:0007669"/>
    <property type="project" value="TreeGrafter"/>
</dbReference>
<evidence type="ECO:0000256" key="2">
    <source>
        <dbReference type="ARBA" id="ARBA00022827"/>
    </source>
</evidence>
<dbReference type="PANTHER" id="PTHR11455">
    <property type="entry name" value="CRYPTOCHROME"/>
    <property type="match status" value="1"/>
</dbReference>
<evidence type="ECO:0000313" key="10">
    <source>
        <dbReference type="Proteomes" id="UP000195913"/>
    </source>
</evidence>
<gene>
    <name evidence="9" type="ORF">FM101_01150</name>
</gene>
<feature type="region of interest" description="Disordered" evidence="7">
    <location>
        <begin position="313"/>
        <end position="336"/>
    </location>
</feature>
<feature type="site" description="Electron transfer via tryptophanyl radical" evidence="5">
    <location>
        <position position="385"/>
    </location>
</feature>
<feature type="site" description="Electron transfer via tryptophanyl radical" evidence="5">
    <location>
        <position position="307"/>
    </location>
</feature>
<feature type="binding site" evidence="4">
    <location>
        <position position="273"/>
    </location>
    <ligand>
        <name>FAD</name>
        <dbReference type="ChEBI" id="CHEBI:57692"/>
    </ligand>
</feature>
<dbReference type="PRINTS" id="PR00147">
    <property type="entry name" value="DNAPHOTLYASE"/>
</dbReference>
<evidence type="ECO:0000256" key="1">
    <source>
        <dbReference type="ARBA" id="ARBA00022630"/>
    </source>
</evidence>
<dbReference type="Pfam" id="PF00875">
    <property type="entry name" value="DNA_photolyase"/>
    <property type="match status" value="1"/>
</dbReference>
<protein>
    <submittedName>
        <fullName evidence="9">Deoxyribodipyrimidine photolyase</fullName>
        <ecNumber evidence="9">4.1.99.3</ecNumber>
    </submittedName>
</protein>
<dbReference type="GO" id="GO:0071949">
    <property type="term" value="F:FAD binding"/>
    <property type="evidence" value="ECO:0007669"/>
    <property type="project" value="TreeGrafter"/>
</dbReference>
<dbReference type="PROSITE" id="PS00394">
    <property type="entry name" value="DNA_PHOTOLYASES_1_1"/>
    <property type="match status" value="1"/>
</dbReference>
<dbReference type="InterPro" id="IPR018394">
    <property type="entry name" value="DNA_photolyase_1_CS_C"/>
</dbReference>
<dbReference type="GO" id="GO:0006139">
    <property type="term" value="P:nucleobase-containing compound metabolic process"/>
    <property type="evidence" value="ECO:0007669"/>
    <property type="project" value="UniProtKB-ARBA"/>
</dbReference>
<dbReference type="Gene3D" id="1.10.579.10">
    <property type="entry name" value="DNA Cyclobutane Dipyrimidine Photolyase, subunit A, domain 3"/>
    <property type="match status" value="1"/>
</dbReference>
<feature type="site" description="Electron transfer via tryptophanyl radical" evidence="5">
    <location>
        <position position="408"/>
    </location>
</feature>
<feature type="binding site" evidence="4">
    <location>
        <position position="226"/>
    </location>
    <ligand>
        <name>FAD</name>
        <dbReference type="ChEBI" id="CHEBI:57692"/>
    </ligand>
</feature>
<feature type="binding site" evidence="4">
    <location>
        <begin position="398"/>
        <end position="400"/>
    </location>
    <ligand>
        <name>FAD</name>
        <dbReference type="ChEBI" id="CHEBI:57692"/>
    </ligand>
</feature>
<dbReference type="InterPro" id="IPR036155">
    <property type="entry name" value="Crypto/Photolyase_N_sf"/>
</dbReference>
<dbReference type="Pfam" id="PF03441">
    <property type="entry name" value="FAD_binding_7"/>
    <property type="match status" value="1"/>
</dbReference>
<sequence length="477" mass="53303">MWFRDDLRLADNPALLAAANDGGVVAVYVLDEESEGLRPLGGAARWWLHQALTGLHNDLADRGIQLVLRRGPAATVISALVRELEPESIYWNRRYWEPERAVDTAVKENSQAAGVHAASFQASLLHEPWKVTTGQGGQYRVFTPFWNQLRTLDFRHPLEAPPAAVDSGGSCRGKDIPTVDSDDLAAWKLVPAGATWPERLASHWSPGETAAWRLLEEFNEEAMADYDEGHDFPGIAGTSRLSPYLRWGHISPFQLWHALSPVPGPSTAGAAAFLRQVGWREFCWHQLFHHPELASANLRPAFDGFDWRWPEEPGSSTPAQLRGTQHPAATEQAVPEEPVDAWKAGITGLPMVDAGMRQLWETGWMHNRVRMLVASFLTKNMGVHWQVGEAWFWETLVDADQASNPANWQWVAGSGADASPFFRIFNPQTQGKRFDAGGRYVSRWAPEATLPGYPEPIEDLAESRRRALADYDRIRKS</sequence>
<dbReference type="PANTHER" id="PTHR11455:SF9">
    <property type="entry name" value="CRYPTOCHROME CIRCADIAN CLOCK 5 ISOFORM X1"/>
    <property type="match status" value="1"/>
</dbReference>
<dbReference type="SUPFAM" id="SSF48173">
    <property type="entry name" value="Cryptochrome/photolyase FAD-binding domain"/>
    <property type="match status" value="1"/>
</dbReference>
<evidence type="ECO:0000313" key="9">
    <source>
        <dbReference type="EMBL" id="SJM48081.1"/>
    </source>
</evidence>
<dbReference type="Gene3D" id="3.40.50.620">
    <property type="entry name" value="HUPs"/>
    <property type="match status" value="1"/>
</dbReference>
<dbReference type="InterPro" id="IPR014729">
    <property type="entry name" value="Rossmann-like_a/b/a_fold"/>
</dbReference>
<comment type="similarity">
    <text evidence="6">Belongs to the DNA photolyase family.</text>
</comment>
<evidence type="ECO:0000256" key="7">
    <source>
        <dbReference type="SAM" id="MobiDB-lite"/>
    </source>
</evidence>
<evidence type="ECO:0000256" key="3">
    <source>
        <dbReference type="ARBA" id="ARBA00022991"/>
    </source>
</evidence>
<dbReference type="SUPFAM" id="SSF52425">
    <property type="entry name" value="Cryptochrome/photolyase, N-terminal domain"/>
    <property type="match status" value="1"/>
</dbReference>
<dbReference type="GO" id="GO:0006950">
    <property type="term" value="P:response to stress"/>
    <property type="evidence" value="ECO:0007669"/>
    <property type="project" value="UniProtKB-ARBA"/>
</dbReference>
<evidence type="ECO:0000256" key="4">
    <source>
        <dbReference type="PIRSR" id="PIRSR602081-1"/>
    </source>
</evidence>
<reference evidence="9 10" key="1">
    <citation type="submission" date="2017-02" db="EMBL/GenBank/DDBJ databases">
        <authorList>
            <person name="Peterson S.W."/>
        </authorList>
    </citation>
    <scope>NUCLEOTIDE SEQUENCE [LARGE SCALE GENOMIC DNA]</scope>
    <source>
        <strain evidence="9 10">B Ar 00.02</strain>
    </source>
</reference>
<feature type="compositionally biased region" description="Polar residues" evidence="7">
    <location>
        <begin position="314"/>
        <end position="323"/>
    </location>
</feature>
<evidence type="ECO:0000259" key="8">
    <source>
        <dbReference type="PROSITE" id="PS51645"/>
    </source>
</evidence>
<evidence type="ECO:0000256" key="5">
    <source>
        <dbReference type="PIRSR" id="PIRSR602081-2"/>
    </source>
</evidence>
<dbReference type="InterPro" id="IPR005101">
    <property type="entry name" value="Cryptochr/Photolyase_FAD-bd"/>
</dbReference>
<keyword evidence="3 6" id="KW-0157">Chromophore</keyword>
<feature type="domain" description="Photolyase/cryptochrome alpha/beta" evidence="8">
    <location>
        <begin position="1"/>
        <end position="125"/>
    </location>
</feature>
<dbReference type="InterPro" id="IPR036134">
    <property type="entry name" value="Crypto/Photolyase_FAD-like_sf"/>
</dbReference>
<dbReference type="GO" id="GO:0003677">
    <property type="term" value="F:DNA binding"/>
    <property type="evidence" value="ECO:0007669"/>
    <property type="project" value="TreeGrafter"/>
</dbReference>
<keyword evidence="9" id="KW-0456">Lyase</keyword>
<comment type="cofactor">
    <cofactor evidence="4">
        <name>FAD</name>
        <dbReference type="ChEBI" id="CHEBI:57692"/>
    </cofactor>
    <text evidence="4">Binds 1 FAD per subunit.</text>
</comment>
<accession>A0A1R4EWV0</accession>
<dbReference type="EC" id="4.1.99.3" evidence="9"/>
<organism evidence="9 10">
    <name type="scientific">Arthrobacter rhombi</name>
    <dbReference type="NCBI Taxonomy" id="71253"/>
    <lineage>
        <taxon>Bacteria</taxon>
        <taxon>Bacillati</taxon>
        <taxon>Actinomycetota</taxon>
        <taxon>Actinomycetes</taxon>
        <taxon>Micrococcales</taxon>
        <taxon>Micrococcaceae</taxon>
        <taxon>Arthrobacter</taxon>
    </lineage>
</organism>
<dbReference type="Gene3D" id="1.25.40.80">
    <property type="match status" value="1"/>
</dbReference>
<keyword evidence="10" id="KW-1185">Reference proteome</keyword>
<dbReference type="EMBL" id="FUHW01000006">
    <property type="protein sequence ID" value="SJM48081.1"/>
    <property type="molecule type" value="Genomic_DNA"/>
</dbReference>
<keyword evidence="1 4" id="KW-0285">Flavoprotein</keyword>
<dbReference type="Proteomes" id="UP000195913">
    <property type="component" value="Unassembled WGS sequence"/>
</dbReference>
<dbReference type="AlphaFoldDB" id="A0A1R4EWV0"/>
<dbReference type="GO" id="GO:0003904">
    <property type="term" value="F:deoxyribodipyrimidine photo-lyase activity"/>
    <property type="evidence" value="ECO:0007669"/>
    <property type="project" value="UniProtKB-EC"/>
</dbReference>
<dbReference type="PROSITE" id="PS51645">
    <property type="entry name" value="PHR_CRY_ALPHA_BETA"/>
    <property type="match status" value="1"/>
</dbReference>